<evidence type="ECO:0000313" key="2">
    <source>
        <dbReference type="Proteomes" id="UP000294862"/>
    </source>
</evidence>
<evidence type="ECO:0000313" key="1">
    <source>
        <dbReference type="EMBL" id="TCO41406.1"/>
    </source>
</evidence>
<dbReference type="Proteomes" id="UP000294862">
    <property type="component" value="Unassembled WGS sequence"/>
</dbReference>
<dbReference type="AlphaFoldDB" id="A0A4R2IBB5"/>
<dbReference type="PROSITE" id="PS51257">
    <property type="entry name" value="PROKAR_LIPOPROTEIN"/>
    <property type="match status" value="1"/>
</dbReference>
<organism evidence="1 2">
    <name type="scientific">Dokdonella fugitiva</name>
    <dbReference type="NCBI Taxonomy" id="328517"/>
    <lineage>
        <taxon>Bacteria</taxon>
        <taxon>Pseudomonadati</taxon>
        <taxon>Pseudomonadota</taxon>
        <taxon>Gammaproteobacteria</taxon>
        <taxon>Lysobacterales</taxon>
        <taxon>Rhodanobacteraceae</taxon>
        <taxon>Dokdonella</taxon>
    </lineage>
</organism>
<name>A0A4R2IBB5_9GAMM</name>
<protein>
    <recommendedName>
        <fullName evidence="3">Lipoprotein</fullName>
    </recommendedName>
</protein>
<sequence length="130" mass="13743">MRVPGTSASIAFALSLAGCTTVGQVRNIEDPSCSAAFERELASILVAQHESSADAEALAASTRAMLASIALGPRPFMVSAPSGTDYSLFVEPTDEGCLLRLCGRQKGFTSYTNNITWIETRPLPACRCTP</sequence>
<accession>A0A4R2IBB5</accession>
<gene>
    <name evidence="1" type="ORF">EV148_103326</name>
</gene>
<dbReference type="OrthoDB" id="9790569at2"/>
<dbReference type="RefSeq" id="WP_131996467.1">
    <property type="nucleotide sequence ID" value="NZ_JACGXM010000004.1"/>
</dbReference>
<comment type="caution">
    <text evidence="1">The sequence shown here is derived from an EMBL/GenBank/DDBJ whole genome shotgun (WGS) entry which is preliminary data.</text>
</comment>
<reference evidence="1 2" key="1">
    <citation type="journal article" date="2015" name="Stand. Genomic Sci.">
        <title>Genomic Encyclopedia of Bacterial and Archaeal Type Strains, Phase III: the genomes of soil and plant-associated and newly described type strains.</title>
        <authorList>
            <person name="Whitman W.B."/>
            <person name="Woyke T."/>
            <person name="Klenk H.P."/>
            <person name="Zhou Y."/>
            <person name="Lilburn T.G."/>
            <person name="Beck B.J."/>
            <person name="De Vos P."/>
            <person name="Vandamme P."/>
            <person name="Eisen J.A."/>
            <person name="Garrity G."/>
            <person name="Hugenholtz P."/>
            <person name="Kyrpides N.C."/>
        </authorList>
    </citation>
    <scope>NUCLEOTIDE SEQUENCE [LARGE SCALE GENOMIC DNA]</scope>
    <source>
        <strain evidence="1 2">A3</strain>
    </source>
</reference>
<proteinExistence type="predicted"/>
<keyword evidence="2" id="KW-1185">Reference proteome</keyword>
<evidence type="ECO:0008006" key="3">
    <source>
        <dbReference type="Google" id="ProtNLM"/>
    </source>
</evidence>
<dbReference type="EMBL" id="SLWQ01000003">
    <property type="protein sequence ID" value="TCO41406.1"/>
    <property type="molecule type" value="Genomic_DNA"/>
</dbReference>